<accession>A0A1W2H895</accession>
<evidence type="ECO:0000313" key="2">
    <source>
        <dbReference type="Proteomes" id="UP000192333"/>
    </source>
</evidence>
<sequence>MSNQYNLHQIKKGYSFDTDKGVPYIIILEKSSFVPPYGDFLFDFSFFPLVPKEKRNKDQNGFDPKICQTLINFLEELFDQDVRNSIIFICDSQDQRELYRKILFDKWYDKSSLERFEKLDFKLVNDGENYSITTYISIVTLKNNPYLNDLKDFAKSNMEEFESYKFE</sequence>
<protein>
    <submittedName>
        <fullName evidence="1">Uncharacterized protein</fullName>
    </submittedName>
</protein>
<dbReference type="InterPro" id="IPR046167">
    <property type="entry name" value="DUF6169"/>
</dbReference>
<gene>
    <name evidence="1" type="ORF">SAMN00777080_3450</name>
</gene>
<dbReference type="Proteomes" id="UP000192333">
    <property type="component" value="Chromosome I"/>
</dbReference>
<dbReference type="Pfam" id="PF19666">
    <property type="entry name" value="DUF6169"/>
    <property type="match status" value="1"/>
</dbReference>
<organism evidence="1 2">
    <name type="scientific">Aquiflexum balticum DSM 16537</name>
    <dbReference type="NCBI Taxonomy" id="758820"/>
    <lineage>
        <taxon>Bacteria</taxon>
        <taxon>Pseudomonadati</taxon>
        <taxon>Bacteroidota</taxon>
        <taxon>Cytophagia</taxon>
        <taxon>Cytophagales</taxon>
        <taxon>Cyclobacteriaceae</taxon>
        <taxon>Aquiflexum</taxon>
    </lineage>
</organism>
<reference evidence="2" key="1">
    <citation type="submission" date="2017-04" db="EMBL/GenBank/DDBJ databases">
        <authorList>
            <person name="Varghese N."/>
            <person name="Submissions S."/>
        </authorList>
    </citation>
    <scope>NUCLEOTIDE SEQUENCE [LARGE SCALE GENOMIC DNA]</scope>
    <source>
        <strain evidence="2">DSM 16537</strain>
    </source>
</reference>
<dbReference type="AlphaFoldDB" id="A0A1W2H895"/>
<keyword evidence="2" id="KW-1185">Reference proteome</keyword>
<dbReference type="EMBL" id="LT838813">
    <property type="protein sequence ID" value="SMD44816.1"/>
    <property type="molecule type" value="Genomic_DNA"/>
</dbReference>
<dbReference type="STRING" id="758820.SAMN00777080_3450"/>
<name>A0A1W2H895_9BACT</name>
<dbReference type="OrthoDB" id="955741at2"/>
<proteinExistence type="predicted"/>
<dbReference type="RefSeq" id="WP_084121601.1">
    <property type="nucleotide sequence ID" value="NZ_LT838813.1"/>
</dbReference>
<evidence type="ECO:0000313" key="1">
    <source>
        <dbReference type="EMBL" id="SMD44816.1"/>
    </source>
</evidence>